<evidence type="ECO:0000313" key="1">
    <source>
        <dbReference type="EMBL" id="KAA6326099.1"/>
    </source>
</evidence>
<reference evidence="1 2" key="1">
    <citation type="submission" date="2019-03" db="EMBL/GenBank/DDBJ databases">
        <title>Single cell metagenomics reveals metabolic interactions within the superorganism composed of flagellate Streblomastix strix and complex community of Bacteroidetes bacteria on its surface.</title>
        <authorList>
            <person name="Treitli S.C."/>
            <person name="Kolisko M."/>
            <person name="Husnik F."/>
            <person name="Keeling P."/>
            <person name="Hampl V."/>
        </authorList>
    </citation>
    <scope>NUCLEOTIDE SEQUENCE [LARGE SCALE GENOMIC DNA]</scope>
    <source>
        <strain evidence="1">ST1C</strain>
    </source>
</reference>
<sequence length="55" mass="6565">WEQRRIEAFQIAITCLRTEFQCGRPSHFQLVKLMENTYFRTHVASRIPQEDPLTA</sequence>
<protein>
    <submittedName>
        <fullName evidence="1">Uncharacterized protein</fullName>
    </submittedName>
</protein>
<dbReference type="EMBL" id="SNRW01043941">
    <property type="protein sequence ID" value="KAA6326099.1"/>
    <property type="molecule type" value="Genomic_DNA"/>
</dbReference>
<feature type="non-terminal residue" evidence="1">
    <location>
        <position position="1"/>
    </location>
</feature>
<gene>
    <name evidence="1" type="ORF">EZS28_053993</name>
</gene>
<organism evidence="1 2">
    <name type="scientific">Streblomastix strix</name>
    <dbReference type="NCBI Taxonomy" id="222440"/>
    <lineage>
        <taxon>Eukaryota</taxon>
        <taxon>Metamonada</taxon>
        <taxon>Preaxostyla</taxon>
        <taxon>Oxymonadida</taxon>
        <taxon>Streblomastigidae</taxon>
        <taxon>Streblomastix</taxon>
    </lineage>
</organism>
<dbReference type="AlphaFoldDB" id="A0A5J4QXM3"/>
<proteinExistence type="predicted"/>
<accession>A0A5J4QXM3</accession>
<evidence type="ECO:0000313" key="2">
    <source>
        <dbReference type="Proteomes" id="UP000324800"/>
    </source>
</evidence>
<name>A0A5J4QXM3_9EUKA</name>
<dbReference type="Proteomes" id="UP000324800">
    <property type="component" value="Unassembled WGS sequence"/>
</dbReference>
<comment type="caution">
    <text evidence="1">The sequence shown here is derived from an EMBL/GenBank/DDBJ whole genome shotgun (WGS) entry which is preliminary data.</text>
</comment>